<dbReference type="InterPro" id="IPR050736">
    <property type="entry name" value="Sensor_HK_Regulatory"/>
</dbReference>
<dbReference type="SUPFAM" id="SSF55874">
    <property type="entry name" value="ATPase domain of HSP90 chaperone/DNA topoisomerase II/histidine kinase"/>
    <property type="match status" value="1"/>
</dbReference>
<name>A0ABU5N4X1_9MICO</name>
<dbReference type="PANTHER" id="PTHR43711:SF1">
    <property type="entry name" value="HISTIDINE KINASE 1"/>
    <property type="match status" value="1"/>
</dbReference>
<dbReference type="EC" id="2.7.13.3" evidence="3"/>
<evidence type="ECO:0000256" key="3">
    <source>
        <dbReference type="ARBA" id="ARBA00012438"/>
    </source>
</evidence>
<evidence type="ECO:0000259" key="9">
    <source>
        <dbReference type="PROSITE" id="PS50109"/>
    </source>
</evidence>
<accession>A0ABU5N4X1</accession>
<reference evidence="10 11" key="1">
    <citation type="submission" date="2023-10" db="EMBL/GenBank/DDBJ databases">
        <title>Microbacterium xanthum sp. nov., isolated from seaweed.</title>
        <authorList>
            <person name="Lee S.D."/>
        </authorList>
    </citation>
    <scope>NUCLEOTIDE SEQUENCE [LARGE SCALE GENOMIC DNA]</scope>
    <source>
        <strain evidence="10 11">KCTC 19124</strain>
    </source>
</reference>
<gene>
    <name evidence="10" type="ORF">R2Q92_04840</name>
</gene>
<dbReference type="InterPro" id="IPR003594">
    <property type="entry name" value="HATPase_dom"/>
</dbReference>
<keyword evidence="8" id="KW-0472">Membrane</keyword>
<dbReference type="PROSITE" id="PS50109">
    <property type="entry name" value="HIS_KIN"/>
    <property type="match status" value="1"/>
</dbReference>
<dbReference type="EMBL" id="JAWJYN010000001">
    <property type="protein sequence ID" value="MDZ8161153.1"/>
    <property type="molecule type" value="Genomic_DNA"/>
</dbReference>
<keyword evidence="11" id="KW-1185">Reference proteome</keyword>
<dbReference type="PRINTS" id="PR00344">
    <property type="entry name" value="BCTRLSENSOR"/>
</dbReference>
<feature type="transmembrane region" description="Helical" evidence="8">
    <location>
        <begin position="94"/>
        <end position="115"/>
    </location>
</feature>
<keyword evidence="10" id="KW-0067">ATP-binding</keyword>
<keyword evidence="4" id="KW-0597">Phosphoprotein</keyword>
<dbReference type="Gene3D" id="3.30.565.10">
    <property type="entry name" value="Histidine kinase-like ATPase, C-terminal domain"/>
    <property type="match status" value="1"/>
</dbReference>
<dbReference type="Pfam" id="PF00512">
    <property type="entry name" value="HisKA"/>
    <property type="match status" value="1"/>
</dbReference>
<dbReference type="Gene3D" id="1.10.287.130">
    <property type="match status" value="1"/>
</dbReference>
<sequence>MERVILDTRPSPSRQDREHTPAWLWVVGPLGVLLLAVVGVSFSIPGIELAVWWPAAGFSAWFALRAAPQHRWITVVAIFAVTTFANTLPGRDVLLSAGYGLANALEAAVIVVMLARRTRLIARRAHLLDRTTRGFVLDTANNALYFVLAAAVACVAGAVVIGIAGSAFSTGFTPLTGLFVGASHCAAVLLIAPFALLPPPLATRLNTVEVLAQSLLLVAMIVLTFSPLTNLPGAFLIFGLFTWAVLRFPIRVVYPQALLTSLAVLTLTVLGQGAFAERVDSPLETAAVTVIFMTSLAVFSVLLSSARYETVAGAAATLELTRAQAAVERERAAALTERLELERQRQDFVATTSHELRTPITSILGYSELLHEADIHRPEGDWVEVIRRNAVRLSDLVEDLLSLGHDDAEPATLTPVELTATELAADVVSTHNPMAMTRQVDLTHRIATEAVVLADRSDAVRALGNLVSNAVKFTPQGGTVLVEAAPDGAFVTFTVTDTGPGMSPATLARAFDRFYRAPDAEIQNTPGTGLGLAIVRELAERNGGHVSLESPRQGGLRSTLFLRAADPPAARRRG</sequence>
<dbReference type="Proteomes" id="UP001291912">
    <property type="component" value="Unassembled WGS sequence"/>
</dbReference>
<dbReference type="InterPro" id="IPR005467">
    <property type="entry name" value="His_kinase_dom"/>
</dbReference>
<keyword evidence="7" id="KW-0902">Two-component regulatory system</keyword>
<keyword evidence="6" id="KW-0418">Kinase</keyword>
<evidence type="ECO:0000256" key="6">
    <source>
        <dbReference type="ARBA" id="ARBA00022777"/>
    </source>
</evidence>
<dbReference type="SUPFAM" id="SSF47384">
    <property type="entry name" value="Homodimeric domain of signal transducing histidine kinase"/>
    <property type="match status" value="1"/>
</dbReference>
<comment type="catalytic activity">
    <reaction evidence="1">
        <text>ATP + protein L-histidine = ADP + protein N-phospho-L-histidine.</text>
        <dbReference type="EC" id="2.7.13.3"/>
    </reaction>
</comment>
<feature type="transmembrane region" description="Helical" evidence="8">
    <location>
        <begin position="143"/>
        <end position="169"/>
    </location>
</feature>
<organism evidence="10 11">
    <name type="scientific">Microbacterium aquimaris</name>
    <dbReference type="NCBI Taxonomy" id="459816"/>
    <lineage>
        <taxon>Bacteria</taxon>
        <taxon>Bacillati</taxon>
        <taxon>Actinomycetota</taxon>
        <taxon>Actinomycetes</taxon>
        <taxon>Micrococcales</taxon>
        <taxon>Microbacteriaceae</taxon>
        <taxon>Microbacterium</taxon>
    </lineage>
</organism>
<dbReference type="InterPro" id="IPR003661">
    <property type="entry name" value="HisK_dim/P_dom"/>
</dbReference>
<feature type="transmembrane region" description="Helical" evidence="8">
    <location>
        <begin position="72"/>
        <end position="88"/>
    </location>
</feature>
<evidence type="ECO:0000256" key="1">
    <source>
        <dbReference type="ARBA" id="ARBA00000085"/>
    </source>
</evidence>
<keyword evidence="10" id="KW-0547">Nucleotide-binding</keyword>
<comment type="subcellular location">
    <subcellularLocation>
        <location evidence="2">Cell membrane</location>
    </subcellularLocation>
</comment>
<evidence type="ECO:0000313" key="11">
    <source>
        <dbReference type="Proteomes" id="UP001291912"/>
    </source>
</evidence>
<dbReference type="Pfam" id="PF02518">
    <property type="entry name" value="HATPase_c"/>
    <property type="match status" value="1"/>
</dbReference>
<dbReference type="CDD" id="cd00075">
    <property type="entry name" value="HATPase"/>
    <property type="match status" value="1"/>
</dbReference>
<keyword evidence="5" id="KW-0808">Transferase</keyword>
<dbReference type="InterPro" id="IPR036097">
    <property type="entry name" value="HisK_dim/P_sf"/>
</dbReference>
<feature type="transmembrane region" description="Helical" evidence="8">
    <location>
        <begin position="50"/>
        <end position="67"/>
    </location>
</feature>
<evidence type="ECO:0000256" key="7">
    <source>
        <dbReference type="ARBA" id="ARBA00023012"/>
    </source>
</evidence>
<dbReference type="SMART" id="SM00388">
    <property type="entry name" value="HisKA"/>
    <property type="match status" value="1"/>
</dbReference>
<dbReference type="GO" id="GO:0005524">
    <property type="term" value="F:ATP binding"/>
    <property type="evidence" value="ECO:0007669"/>
    <property type="project" value="UniProtKB-KW"/>
</dbReference>
<feature type="transmembrane region" description="Helical" evidence="8">
    <location>
        <begin position="21"/>
        <end position="44"/>
    </location>
</feature>
<feature type="transmembrane region" description="Helical" evidence="8">
    <location>
        <begin position="208"/>
        <end position="225"/>
    </location>
</feature>
<keyword evidence="8" id="KW-0812">Transmembrane</keyword>
<dbReference type="CDD" id="cd00082">
    <property type="entry name" value="HisKA"/>
    <property type="match status" value="1"/>
</dbReference>
<dbReference type="PANTHER" id="PTHR43711">
    <property type="entry name" value="TWO-COMPONENT HISTIDINE KINASE"/>
    <property type="match status" value="1"/>
</dbReference>
<evidence type="ECO:0000313" key="10">
    <source>
        <dbReference type="EMBL" id="MDZ8161153.1"/>
    </source>
</evidence>
<keyword evidence="8" id="KW-1133">Transmembrane helix</keyword>
<feature type="transmembrane region" description="Helical" evidence="8">
    <location>
        <begin position="282"/>
        <end position="303"/>
    </location>
</feature>
<evidence type="ECO:0000256" key="2">
    <source>
        <dbReference type="ARBA" id="ARBA00004236"/>
    </source>
</evidence>
<evidence type="ECO:0000256" key="4">
    <source>
        <dbReference type="ARBA" id="ARBA00022553"/>
    </source>
</evidence>
<dbReference type="SMART" id="SM00387">
    <property type="entry name" value="HATPase_c"/>
    <property type="match status" value="1"/>
</dbReference>
<evidence type="ECO:0000256" key="5">
    <source>
        <dbReference type="ARBA" id="ARBA00022679"/>
    </source>
</evidence>
<dbReference type="RefSeq" id="WP_194423798.1">
    <property type="nucleotide sequence ID" value="NZ_BAAAPT010000001.1"/>
</dbReference>
<comment type="caution">
    <text evidence="10">The sequence shown here is derived from an EMBL/GenBank/DDBJ whole genome shotgun (WGS) entry which is preliminary data.</text>
</comment>
<protein>
    <recommendedName>
        <fullName evidence="3">histidine kinase</fullName>
        <ecNumber evidence="3">2.7.13.3</ecNumber>
    </recommendedName>
</protein>
<feature type="transmembrane region" description="Helical" evidence="8">
    <location>
        <begin position="257"/>
        <end position="276"/>
    </location>
</feature>
<feature type="transmembrane region" description="Helical" evidence="8">
    <location>
        <begin position="175"/>
        <end position="196"/>
    </location>
</feature>
<evidence type="ECO:0000256" key="8">
    <source>
        <dbReference type="SAM" id="Phobius"/>
    </source>
</evidence>
<dbReference type="InterPro" id="IPR036890">
    <property type="entry name" value="HATPase_C_sf"/>
</dbReference>
<feature type="domain" description="Histidine kinase" evidence="9">
    <location>
        <begin position="351"/>
        <end position="566"/>
    </location>
</feature>
<proteinExistence type="predicted"/>
<dbReference type="InterPro" id="IPR004358">
    <property type="entry name" value="Sig_transdc_His_kin-like_C"/>
</dbReference>
<feature type="transmembrane region" description="Helical" evidence="8">
    <location>
        <begin position="231"/>
        <end position="250"/>
    </location>
</feature>